<evidence type="ECO:0000313" key="3">
    <source>
        <dbReference type="EMBL" id="GEJ56901.1"/>
    </source>
</evidence>
<dbReference type="PROSITE" id="PS51257">
    <property type="entry name" value="PROKAR_LIPOPROTEIN"/>
    <property type="match status" value="1"/>
</dbReference>
<keyword evidence="1" id="KW-0732">Signal</keyword>
<feature type="domain" description="Right handed beta helix" evidence="2">
    <location>
        <begin position="205"/>
        <end position="327"/>
    </location>
</feature>
<dbReference type="Pfam" id="PF13229">
    <property type="entry name" value="Beta_helix"/>
    <property type="match status" value="1"/>
</dbReference>
<dbReference type="Gene3D" id="2.160.20.10">
    <property type="entry name" value="Single-stranded right-handed beta-helix, Pectin lyase-like"/>
    <property type="match status" value="1"/>
</dbReference>
<dbReference type="InterPro" id="IPR012334">
    <property type="entry name" value="Pectin_lyas_fold"/>
</dbReference>
<organism evidence="3 4">
    <name type="scientific">Anaeromyxobacter diazotrophicus</name>
    <dbReference type="NCBI Taxonomy" id="2590199"/>
    <lineage>
        <taxon>Bacteria</taxon>
        <taxon>Pseudomonadati</taxon>
        <taxon>Myxococcota</taxon>
        <taxon>Myxococcia</taxon>
        <taxon>Myxococcales</taxon>
        <taxon>Cystobacterineae</taxon>
        <taxon>Anaeromyxobacteraceae</taxon>
        <taxon>Anaeromyxobacter</taxon>
    </lineage>
</organism>
<feature type="signal peptide" evidence="1">
    <location>
        <begin position="1"/>
        <end position="18"/>
    </location>
</feature>
<dbReference type="InterPro" id="IPR011050">
    <property type="entry name" value="Pectin_lyase_fold/virulence"/>
</dbReference>
<dbReference type="AlphaFoldDB" id="A0A7I9VKI3"/>
<evidence type="ECO:0000259" key="2">
    <source>
        <dbReference type="Pfam" id="PF13229"/>
    </source>
</evidence>
<evidence type="ECO:0000313" key="4">
    <source>
        <dbReference type="Proteomes" id="UP000503640"/>
    </source>
</evidence>
<gene>
    <name evidence="3" type="ORF">AMYX_16420</name>
</gene>
<proteinExistence type="predicted"/>
<protein>
    <recommendedName>
        <fullName evidence="2">Right handed beta helix domain-containing protein</fullName>
    </recommendedName>
</protein>
<comment type="caution">
    <text evidence="3">The sequence shown here is derived from an EMBL/GenBank/DDBJ whole genome shotgun (WGS) entry which is preliminary data.</text>
</comment>
<feature type="chain" id="PRO_5029484622" description="Right handed beta helix domain-containing protein" evidence="1">
    <location>
        <begin position="19"/>
        <end position="437"/>
    </location>
</feature>
<evidence type="ECO:0000256" key="1">
    <source>
        <dbReference type="SAM" id="SignalP"/>
    </source>
</evidence>
<name>A0A7I9VKI3_9BACT</name>
<keyword evidence="4" id="KW-1185">Reference proteome</keyword>
<dbReference type="Proteomes" id="UP000503640">
    <property type="component" value="Unassembled WGS sequence"/>
</dbReference>
<dbReference type="RefSeq" id="WP_176064366.1">
    <property type="nucleotide sequence ID" value="NZ_BJTG01000003.1"/>
</dbReference>
<dbReference type="InterPro" id="IPR039448">
    <property type="entry name" value="Beta_helix"/>
</dbReference>
<reference evidence="4" key="1">
    <citation type="journal article" date="2020" name="Appl. Environ. Microbiol.">
        <title>Diazotrophic Anaeromyxobacter Isolates from Soils.</title>
        <authorList>
            <person name="Masuda Y."/>
            <person name="Yamanaka H."/>
            <person name="Xu Z.X."/>
            <person name="Shiratori Y."/>
            <person name="Aono T."/>
            <person name="Amachi S."/>
            <person name="Senoo K."/>
            <person name="Itoh H."/>
        </authorList>
    </citation>
    <scope>NUCLEOTIDE SEQUENCE [LARGE SCALE GENOMIC DNA]</scope>
    <source>
        <strain evidence="4">R267</strain>
    </source>
</reference>
<dbReference type="EMBL" id="BJTG01000003">
    <property type="protein sequence ID" value="GEJ56901.1"/>
    <property type="molecule type" value="Genomic_DNA"/>
</dbReference>
<sequence>MRAAALPLALALCACQVATEGAPCSSAASCPSGQRCGADGRCSASAASCPPPGLAFHVDPVAGSDLAQVPEPTGALAPAACRFRALGPALLAAAQAAGPGGAAVTVQVHGGTASGPAVFTELLPPIAAGVSLSGGDGPDGAYVLQPPSPIVLVPGASLSGFVLRPGADRIDGVVVACAGASALAAVVHDVRVEGAAPGGAPPSFSAGVRSTGACSVTVKDATFDGVAVAVQARAGGTLLVDGCTIVRGGRGVWLDGSVPLTATIRDTTIEQGSDTGLQVDQATRATLTLAGNTIDRNCAIRQRSGRRGGGVVFLGGTPGQLAFTGNRVYGNGYDQVLVDPAGAEEQDALQLVGAADAARCATEANQLDCYDPLHGGMGVAWAGGQGGVHVAAQGNSWAAGPPAQGADYGAGVDAGAAGGWYCPAAVLPCPQPPVACP</sequence>
<dbReference type="SUPFAM" id="SSF51126">
    <property type="entry name" value="Pectin lyase-like"/>
    <property type="match status" value="1"/>
</dbReference>
<accession>A0A7I9VKI3</accession>